<keyword evidence="9 10" id="KW-0326">Glycosidase</keyword>
<gene>
    <name evidence="10" type="primary">nth</name>
    <name evidence="13" type="ORF">PPSIR1_20104</name>
</gene>
<dbReference type="PANTHER" id="PTHR10359:SF18">
    <property type="entry name" value="ENDONUCLEASE III"/>
    <property type="match status" value="1"/>
</dbReference>
<evidence type="ECO:0000256" key="11">
    <source>
        <dbReference type="SAM" id="MobiDB-lite"/>
    </source>
</evidence>
<keyword evidence="6 10" id="KW-0408">Iron</keyword>
<keyword evidence="7 10" id="KW-0411">Iron-sulfur</keyword>
<dbReference type="Pfam" id="PF00730">
    <property type="entry name" value="HhH-GPD"/>
    <property type="match status" value="1"/>
</dbReference>
<feature type="binding site" evidence="10">
    <location>
        <position position="198"/>
    </location>
    <ligand>
        <name>[4Fe-4S] cluster</name>
        <dbReference type="ChEBI" id="CHEBI:49883"/>
    </ligand>
</feature>
<reference evidence="13 14" key="1">
    <citation type="submission" date="2007-06" db="EMBL/GenBank/DDBJ databases">
        <authorList>
            <person name="Shimkets L."/>
            <person name="Ferriera S."/>
            <person name="Johnson J."/>
            <person name="Kravitz S."/>
            <person name="Beeson K."/>
            <person name="Sutton G."/>
            <person name="Rogers Y.-H."/>
            <person name="Friedman R."/>
            <person name="Frazier M."/>
            <person name="Venter J.C."/>
        </authorList>
    </citation>
    <scope>NUCLEOTIDE SEQUENCE [LARGE SCALE GENOMIC DNA]</scope>
    <source>
        <strain evidence="13 14">SIR-1</strain>
    </source>
</reference>
<keyword evidence="5 10" id="KW-0378">Hydrolase</keyword>
<keyword evidence="10" id="KW-0238">DNA-binding</keyword>
<keyword evidence="2 10" id="KW-0004">4Fe-4S</keyword>
<feature type="binding site" evidence="10">
    <location>
        <position position="208"/>
    </location>
    <ligand>
        <name>[4Fe-4S] cluster</name>
        <dbReference type="ChEBI" id="CHEBI:49883"/>
    </ligand>
</feature>
<dbReference type="PANTHER" id="PTHR10359">
    <property type="entry name" value="A/G-SPECIFIC ADENINE GLYCOSYLASE/ENDONUCLEASE III"/>
    <property type="match status" value="1"/>
</dbReference>
<keyword evidence="3 10" id="KW-0479">Metal-binding</keyword>
<dbReference type="RefSeq" id="WP_006975974.1">
    <property type="nucleotide sequence ID" value="NZ_ABCS01000112.1"/>
</dbReference>
<keyword evidence="13" id="KW-0540">Nuclease</keyword>
<dbReference type="GO" id="GO:0046872">
    <property type="term" value="F:metal ion binding"/>
    <property type="evidence" value="ECO:0007669"/>
    <property type="project" value="UniProtKB-KW"/>
</dbReference>
<dbReference type="GO" id="GO:0051539">
    <property type="term" value="F:4 iron, 4 sulfur cluster binding"/>
    <property type="evidence" value="ECO:0007669"/>
    <property type="project" value="UniProtKB-UniRule"/>
</dbReference>
<dbReference type="InterPro" id="IPR011257">
    <property type="entry name" value="DNA_glycosylase"/>
</dbReference>
<feature type="binding site" evidence="10">
    <location>
        <position position="214"/>
    </location>
    <ligand>
        <name>[4Fe-4S] cluster</name>
        <dbReference type="ChEBI" id="CHEBI:49883"/>
    </ligand>
</feature>
<dbReference type="SMART" id="SM00478">
    <property type="entry name" value="ENDO3c"/>
    <property type="match status" value="1"/>
</dbReference>
<dbReference type="GO" id="GO:0019104">
    <property type="term" value="F:DNA N-glycosylase activity"/>
    <property type="evidence" value="ECO:0007669"/>
    <property type="project" value="UniProtKB-UniRule"/>
</dbReference>
<keyword evidence="13" id="KW-0255">Endonuclease</keyword>
<dbReference type="InterPro" id="IPR005759">
    <property type="entry name" value="Nth"/>
</dbReference>
<evidence type="ECO:0000313" key="13">
    <source>
        <dbReference type="EMBL" id="EDM74871.1"/>
    </source>
</evidence>
<feature type="region of interest" description="Disordered" evidence="11">
    <location>
        <begin position="237"/>
        <end position="270"/>
    </location>
</feature>
<dbReference type="EC" id="4.2.99.18" evidence="10"/>
<dbReference type="GO" id="GO:0140078">
    <property type="term" value="F:class I DNA-(apurinic or apyrimidinic site) endonuclease activity"/>
    <property type="evidence" value="ECO:0007669"/>
    <property type="project" value="UniProtKB-EC"/>
</dbReference>
<dbReference type="Gene3D" id="1.10.1670.10">
    <property type="entry name" value="Helix-hairpin-Helix base-excision DNA repair enzymes (C-terminal)"/>
    <property type="match status" value="1"/>
</dbReference>
<dbReference type="HAMAP" id="MF_00942">
    <property type="entry name" value="Nth"/>
    <property type="match status" value="1"/>
</dbReference>
<dbReference type="Proteomes" id="UP000005801">
    <property type="component" value="Unassembled WGS sequence"/>
</dbReference>
<dbReference type="OrthoDB" id="9800977at2"/>
<dbReference type="FunFam" id="1.10.340.30:FF:000001">
    <property type="entry name" value="Endonuclease III"/>
    <property type="match status" value="1"/>
</dbReference>
<dbReference type="eggNOG" id="COG0177">
    <property type="taxonomic scope" value="Bacteria"/>
</dbReference>
<evidence type="ECO:0000256" key="8">
    <source>
        <dbReference type="ARBA" id="ARBA00023204"/>
    </source>
</evidence>
<organism evidence="13 14">
    <name type="scientific">Plesiocystis pacifica SIR-1</name>
    <dbReference type="NCBI Taxonomy" id="391625"/>
    <lineage>
        <taxon>Bacteria</taxon>
        <taxon>Pseudomonadati</taxon>
        <taxon>Myxococcota</taxon>
        <taxon>Polyangia</taxon>
        <taxon>Nannocystales</taxon>
        <taxon>Nannocystaceae</taxon>
        <taxon>Plesiocystis</taxon>
    </lineage>
</organism>
<evidence type="ECO:0000256" key="3">
    <source>
        <dbReference type="ARBA" id="ARBA00022723"/>
    </source>
</evidence>
<comment type="similarity">
    <text evidence="1 10">Belongs to the Nth/MutY family.</text>
</comment>
<evidence type="ECO:0000313" key="14">
    <source>
        <dbReference type="Proteomes" id="UP000005801"/>
    </source>
</evidence>
<dbReference type="CDD" id="cd00056">
    <property type="entry name" value="ENDO3c"/>
    <property type="match status" value="1"/>
</dbReference>
<dbReference type="InterPro" id="IPR023170">
    <property type="entry name" value="HhH_base_excis_C"/>
</dbReference>
<accession>A6GGY6</accession>
<comment type="catalytic activity">
    <reaction evidence="10">
        <text>2'-deoxyribonucleotide-(2'-deoxyribose 5'-phosphate)-2'-deoxyribonucleotide-DNA = a 3'-end 2'-deoxyribonucleotide-(2,3-dehydro-2,3-deoxyribose 5'-phosphate)-DNA + a 5'-end 5'-phospho-2'-deoxyribonucleoside-DNA + H(+)</text>
        <dbReference type="Rhea" id="RHEA:66592"/>
        <dbReference type="Rhea" id="RHEA-COMP:13180"/>
        <dbReference type="Rhea" id="RHEA-COMP:16897"/>
        <dbReference type="Rhea" id="RHEA-COMP:17067"/>
        <dbReference type="ChEBI" id="CHEBI:15378"/>
        <dbReference type="ChEBI" id="CHEBI:136412"/>
        <dbReference type="ChEBI" id="CHEBI:157695"/>
        <dbReference type="ChEBI" id="CHEBI:167181"/>
        <dbReference type="EC" id="4.2.99.18"/>
    </reaction>
</comment>
<dbReference type="InterPro" id="IPR003265">
    <property type="entry name" value="HhH-GPD_domain"/>
</dbReference>
<comment type="cofactor">
    <cofactor evidence="10">
        <name>[4Fe-4S] cluster</name>
        <dbReference type="ChEBI" id="CHEBI:49883"/>
    </cofactor>
    <text evidence="10">Binds 1 [4Fe-4S] cluster.</text>
</comment>
<comment type="function">
    <text evidence="10">DNA repair enzyme that has both DNA N-glycosylase activity and AP-lyase activity. The DNA N-glycosylase activity releases various damaged pyrimidines from DNA by cleaving the N-glycosidic bond, leaving an AP (apurinic/apyrimidinic) site. The AP-lyase activity cleaves the phosphodiester bond 3' to the AP site by a beta-elimination, leaving a 3'-terminal unsaturated sugar and a product with a terminal 5'-phosphate.</text>
</comment>
<proteinExistence type="inferred from homology"/>
<evidence type="ECO:0000256" key="1">
    <source>
        <dbReference type="ARBA" id="ARBA00008343"/>
    </source>
</evidence>
<feature type="domain" description="HhH-GPD" evidence="12">
    <location>
        <begin position="47"/>
        <end position="196"/>
    </location>
</feature>
<keyword evidence="8 10" id="KW-0234">DNA repair</keyword>
<name>A6GGY6_9BACT</name>
<evidence type="ECO:0000256" key="10">
    <source>
        <dbReference type="HAMAP-Rule" id="MF_00942"/>
    </source>
</evidence>
<feature type="compositionally biased region" description="Low complexity" evidence="11">
    <location>
        <begin position="245"/>
        <end position="270"/>
    </location>
</feature>
<evidence type="ECO:0000256" key="9">
    <source>
        <dbReference type="ARBA" id="ARBA00023295"/>
    </source>
</evidence>
<protein>
    <recommendedName>
        <fullName evidence="10">Endonuclease III</fullName>
        <ecNumber evidence="10">4.2.99.18</ecNumber>
    </recommendedName>
    <alternativeName>
        <fullName evidence="10">DNA-(apurinic or apyrimidinic site) lyase</fullName>
    </alternativeName>
</protein>
<dbReference type="GO" id="GO:0006285">
    <property type="term" value="P:base-excision repair, AP site formation"/>
    <property type="evidence" value="ECO:0007669"/>
    <property type="project" value="TreeGrafter"/>
</dbReference>
<evidence type="ECO:0000256" key="4">
    <source>
        <dbReference type="ARBA" id="ARBA00022763"/>
    </source>
</evidence>
<dbReference type="EMBL" id="ABCS01000112">
    <property type="protein sequence ID" value="EDM74871.1"/>
    <property type="molecule type" value="Genomic_DNA"/>
</dbReference>
<evidence type="ECO:0000256" key="2">
    <source>
        <dbReference type="ARBA" id="ARBA00022485"/>
    </source>
</evidence>
<feature type="binding site" evidence="10">
    <location>
        <position position="205"/>
    </location>
    <ligand>
        <name>[4Fe-4S] cluster</name>
        <dbReference type="ChEBI" id="CHEBI:49883"/>
    </ligand>
</feature>
<dbReference type="AlphaFoldDB" id="A6GGY6"/>
<dbReference type="STRING" id="391625.PPSIR1_20104"/>
<dbReference type="NCBIfam" id="TIGR01083">
    <property type="entry name" value="nth"/>
    <property type="match status" value="1"/>
</dbReference>
<evidence type="ECO:0000256" key="5">
    <source>
        <dbReference type="ARBA" id="ARBA00022801"/>
    </source>
</evidence>
<evidence type="ECO:0000259" key="12">
    <source>
        <dbReference type="SMART" id="SM00478"/>
    </source>
</evidence>
<keyword evidence="4 10" id="KW-0227">DNA damage</keyword>
<dbReference type="GO" id="GO:0003677">
    <property type="term" value="F:DNA binding"/>
    <property type="evidence" value="ECO:0007669"/>
    <property type="project" value="UniProtKB-UniRule"/>
</dbReference>
<dbReference type="SUPFAM" id="SSF48150">
    <property type="entry name" value="DNA-glycosylase"/>
    <property type="match status" value="1"/>
</dbReference>
<keyword evidence="10" id="KW-0456">Lyase</keyword>
<evidence type="ECO:0000256" key="7">
    <source>
        <dbReference type="ARBA" id="ARBA00023014"/>
    </source>
</evidence>
<sequence>MPAKVSLHPNPAALLSEVDERLAVAMPDPQCELDHDDAWQLLIVTILSAQARDAVINEIRPVLFERWPTPADLAEASQEDVEVVVKRSGYYRNKAKAIRQCAAAIVERHDGEVPQTHDELVALPGASHKTANLVLGVAFGIASGIVVDTHVNRVSARLGLVPAGKKPPVVEKALCKISSEDDWINLSHRLILHGRHLCKSKAPDCRRCPVNELCPSATEAAVDEWKARAEREGVIVDARGDASGAPELASAPADAASEEPPAASAGEDDF</sequence>
<comment type="caution">
    <text evidence="13">The sequence shown here is derived from an EMBL/GenBank/DDBJ whole genome shotgun (WGS) entry which is preliminary data.</text>
</comment>
<dbReference type="Gene3D" id="1.10.340.30">
    <property type="entry name" value="Hypothetical protein, domain 2"/>
    <property type="match status" value="1"/>
</dbReference>
<keyword evidence="14" id="KW-1185">Reference proteome</keyword>
<evidence type="ECO:0000256" key="6">
    <source>
        <dbReference type="ARBA" id="ARBA00023004"/>
    </source>
</evidence>